<dbReference type="AlphaFoldDB" id="A0A4Q4NVG1"/>
<feature type="chain" id="PRO_5020779937" evidence="1">
    <location>
        <begin position="19"/>
        <end position="412"/>
    </location>
</feature>
<evidence type="ECO:0000313" key="3">
    <source>
        <dbReference type="Proteomes" id="UP000291422"/>
    </source>
</evidence>
<evidence type="ECO:0000313" key="2">
    <source>
        <dbReference type="EMBL" id="RYN84250.1"/>
    </source>
</evidence>
<dbReference type="Proteomes" id="UP000291422">
    <property type="component" value="Unassembled WGS sequence"/>
</dbReference>
<dbReference type="EMBL" id="PDXD01000001">
    <property type="protein sequence ID" value="RYN84250.1"/>
    <property type="molecule type" value="Genomic_DNA"/>
</dbReference>
<reference evidence="3" key="1">
    <citation type="journal article" date="2019" name="bioRxiv">
        <title>Genomics, evolutionary history and diagnostics of the Alternaria alternata species group including apple and Asian pear pathotypes.</title>
        <authorList>
            <person name="Armitage A.D."/>
            <person name="Cockerton H.M."/>
            <person name="Sreenivasaprasad S."/>
            <person name="Woodhall J.W."/>
            <person name="Lane C.R."/>
            <person name="Harrison R.J."/>
            <person name="Clarkson J.P."/>
        </authorList>
    </citation>
    <scope>NUCLEOTIDE SEQUENCE [LARGE SCALE GENOMIC DNA]</scope>
    <source>
        <strain evidence="3">FERA 1177</strain>
    </source>
</reference>
<sequence>MKLALVLAIAAATHSVTAGTIKTPSPSTRVFNSNVSGTSPALINRKPNEERPAVAFWDDDHATEVDWKKSAAKGGALICALEGSDQVAGRQIRDTREPPSAASRYNSDLKTELHDWYWRETSPSTFSCSFSEHWHLAHAMRSLGLDGKPASEGGDNQCYRIEHWNPENRDDKGNQIPAINQWYSVPGHDKQYRATKAHFEFGINTKGGAIYGLFLESALASAKSIWGGGTKEPNRDDLPQLRAFSDIMWAFWVRNNPNVRNIRYFFMIGISNDLTNQIIASCLRDAGAELSEWPGTSFSTTTDQGHALLDRRGSPNGATFAYFLMQHKAQLGQKTITKITVFRPETDDDLSFVDASLCFHVADGPQPPPDDAAMAATDEAGARSVQRTSLRDSRDVKGISVISMIRIHEIYI</sequence>
<proteinExistence type="predicted"/>
<gene>
    <name evidence="2" type="ORF">AA0117_g617</name>
</gene>
<feature type="signal peptide" evidence="1">
    <location>
        <begin position="1"/>
        <end position="18"/>
    </location>
</feature>
<evidence type="ECO:0000256" key="1">
    <source>
        <dbReference type="SAM" id="SignalP"/>
    </source>
</evidence>
<dbReference type="VEuPathDB" id="FungiDB:CC77DRAFT_1084251"/>
<protein>
    <submittedName>
        <fullName evidence="2">Uncharacterized protein</fullName>
    </submittedName>
</protein>
<accession>A0A4Q4NVG1</accession>
<keyword evidence="1" id="KW-0732">Signal</keyword>
<organism evidence="2 3">
    <name type="scientific">Alternaria alternata</name>
    <name type="common">Alternaria rot fungus</name>
    <name type="synonym">Torula alternata</name>
    <dbReference type="NCBI Taxonomy" id="5599"/>
    <lineage>
        <taxon>Eukaryota</taxon>
        <taxon>Fungi</taxon>
        <taxon>Dikarya</taxon>
        <taxon>Ascomycota</taxon>
        <taxon>Pezizomycotina</taxon>
        <taxon>Dothideomycetes</taxon>
        <taxon>Pleosporomycetidae</taxon>
        <taxon>Pleosporales</taxon>
        <taxon>Pleosporineae</taxon>
        <taxon>Pleosporaceae</taxon>
        <taxon>Alternaria</taxon>
        <taxon>Alternaria sect. Alternaria</taxon>
        <taxon>Alternaria alternata complex</taxon>
    </lineage>
</organism>
<name>A0A4Q4NVG1_ALTAL</name>
<comment type="caution">
    <text evidence="2">The sequence shown here is derived from an EMBL/GenBank/DDBJ whole genome shotgun (WGS) entry which is preliminary data.</text>
</comment>